<feature type="transmembrane region" description="Helical" evidence="1">
    <location>
        <begin position="432"/>
        <end position="449"/>
    </location>
</feature>
<gene>
    <name evidence="2" type="ORF">RJ639_014362</name>
</gene>
<reference evidence="2" key="1">
    <citation type="submission" date="2022-12" db="EMBL/GenBank/DDBJ databases">
        <title>Draft genome assemblies for two species of Escallonia (Escalloniales).</title>
        <authorList>
            <person name="Chanderbali A."/>
            <person name="Dervinis C."/>
            <person name="Anghel I."/>
            <person name="Soltis D."/>
            <person name="Soltis P."/>
            <person name="Zapata F."/>
        </authorList>
    </citation>
    <scope>NUCLEOTIDE SEQUENCE</scope>
    <source>
        <strain evidence="2">UCBG64.0493</strain>
        <tissue evidence="2">Leaf</tissue>
    </source>
</reference>
<evidence type="ECO:0000313" key="3">
    <source>
        <dbReference type="Proteomes" id="UP001188597"/>
    </source>
</evidence>
<organism evidence="2 3">
    <name type="scientific">Escallonia herrerae</name>
    <dbReference type="NCBI Taxonomy" id="1293975"/>
    <lineage>
        <taxon>Eukaryota</taxon>
        <taxon>Viridiplantae</taxon>
        <taxon>Streptophyta</taxon>
        <taxon>Embryophyta</taxon>
        <taxon>Tracheophyta</taxon>
        <taxon>Spermatophyta</taxon>
        <taxon>Magnoliopsida</taxon>
        <taxon>eudicotyledons</taxon>
        <taxon>Gunneridae</taxon>
        <taxon>Pentapetalae</taxon>
        <taxon>asterids</taxon>
        <taxon>campanulids</taxon>
        <taxon>Escalloniales</taxon>
        <taxon>Escalloniaceae</taxon>
        <taxon>Escallonia</taxon>
    </lineage>
</organism>
<protein>
    <submittedName>
        <fullName evidence="2">Uncharacterized protein</fullName>
    </submittedName>
</protein>
<accession>A0AA89AMJ7</accession>
<dbReference type="Gene3D" id="3.90.550.50">
    <property type="match status" value="1"/>
</dbReference>
<dbReference type="Proteomes" id="UP001188597">
    <property type="component" value="Unassembled WGS sequence"/>
</dbReference>
<sequence>MSPPRIKDLLLLTSTLTTLYLLLLHHRHPISTTTSSPTTLRHLLFSIASTSSSLPKRTPFINLWYHPTSSRAFIFLDHSTPNLTTFTLPPIMTSSPTSSFPYTFQNGRRSAIRIARVVKEAVQLNQSNIRWYVFGDDDTVFFSYNLVKTLSKYDHERWYYVGSNSESYEQNVQYSFDMAFGGGGFAISSSLARVLAGVLDSCLMRYPHLYGSDARVFSCLAELGVGLTHEPGFHQVDVRGDLFGLLSSHPLSPLLSLHHLDIVESIFPGMSRTQALEHLFKAVDVDPARILQQSVCYDRSNSRTVSVAWGYAIQVFEGNQLLPDFLLPQRTFRPWKRHRDVCLSRYMFKTREYPNVLCTRPPAFFLKSILHDANGVYTDYIRYTSGDCLEKKAILKLERIKVFSQKLDLDIGQVYLCGHVVSIHIYSFQVSFSLYIFLSLSAAILFSVFQLRAPRRQCCDVVSSSNETMAINIRECRVDELISMQN</sequence>
<dbReference type="AlphaFoldDB" id="A0AA89AMJ7"/>
<comment type="caution">
    <text evidence="2">The sequence shown here is derived from an EMBL/GenBank/DDBJ whole genome shotgun (WGS) entry which is preliminary data.</text>
</comment>
<dbReference type="PANTHER" id="PTHR10811">
    <property type="entry name" value="FRINGE-RELATED"/>
    <property type="match status" value="1"/>
</dbReference>
<keyword evidence="1" id="KW-0472">Membrane</keyword>
<keyword evidence="3" id="KW-1185">Reference proteome</keyword>
<keyword evidence="1" id="KW-0812">Transmembrane</keyword>
<proteinExistence type="predicted"/>
<dbReference type="EMBL" id="JAVXUP010001785">
    <property type="protein sequence ID" value="KAK3008100.1"/>
    <property type="molecule type" value="Genomic_DNA"/>
</dbReference>
<evidence type="ECO:0000256" key="1">
    <source>
        <dbReference type="SAM" id="Phobius"/>
    </source>
</evidence>
<dbReference type="Pfam" id="PF04646">
    <property type="entry name" value="DUF604"/>
    <property type="match status" value="1"/>
</dbReference>
<keyword evidence="1" id="KW-1133">Transmembrane helix</keyword>
<evidence type="ECO:0000313" key="2">
    <source>
        <dbReference type="EMBL" id="KAK3008100.1"/>
    </source>
</evidence>
<name>A0AA89AMJ7_9ASTE</name>
<dbReference type="FunFam" id="3.90.550.50:FF:000006">
    <property type="entry name" value="Fringe-related protein-like"/>
    <property type="match status" value="1"/>
</dbReference>
<dbReference type="InterPro" id="IPR006740">
    <property type="entry name" value="DUF604"/>
</dbReference>